<proteinExistence type="inferred from homology"/>
<protein>
    <recommendedName>
        <fullName evidence="3">Cell envelope-related transcriptional attenuator domain-containing protein</fullName>
    </recommendedName>
</protein>
<dbReference type="InterPro" id="IPR004474">
    <property type="entry name" value="LytR_CpsA_psr"/>
</dbReference>
<comment type="similarity">
    <text evidence="1">Belongs to the LytR/CpsA/Psr (LCP) family.</text>
</comment>
<dbReference type="InterPro" id="IPR050922">
    <property type="entry name" value="LytR/CpsA/Psr_CW_biosynth"/>
</dbReference>
<gene>
    <name evidence="4" type="ORF">A2892_04300</name>
</gene>
<keyword evidence="2" id="KW-1133">Transmembrane helix</keyword>
<dbReference type="NCBIfam" id="TIGR00350">
    <property type="entry name" value="lytR_cpsA_psr"/>
    <property type="match status" value="1"/>
</dbReference>
<dbReference type="STRING" id="1802517.A2892_04300"/>
<feature type="transmembrane region" description="Helical" evidence="2">
    <location>
        <begin position="51"/>
        <end position="76"/>
    </location>
</feature>
<comment type="caution">
    <text evidence="4">The sequence shown here is derived from an EMBL/GenBank/DDBJ whole genome shotgun (WGS) entry which is preliminary data.</text>
</comment>
<evidence type="ECO:0000256" key="1">
    <source>
        <dbReference type="ARBA" id="ARBA00006068"/>
    </source>
</evidence>
<feature type="domain" description="Cell envelope-related transcriptional attenuator" evidence="3">
    <location>
        <begin position="124"/>
        <end position="293"/>
    </location>
</feature>
<dbReference type="PANTHER" id="PTHR33392:SF6">
    <property type="entry name" value="POLYISOPRENYL-TEICHOIC ACID--PEPTIDOGLYCAN TEICHOIC ACID TRANSFERASE TAGU"/>
    <property type="match status" value="1"/>
</dbReference>
<dbReference type="Proteomes" id="UP000176404">
    <property type="component" value="Unassembled WGS sequence"/>
</dbReference>
<name>A0A1F8BBX8_9BACT</name>
<accession>A0A1F8BBX8</accession>
<dbReference type="PANTHER" id="PTHR33392">
    <property type="entry name" value="POLYISOPRENYL-TEICHOIC ACID--PEPTIDOGLYCAN TEICHOIC ACID TRANSFERASE TAGU"/>
    <property type="match status" value="1"/>
</dbReference>
<dbReference type="EMBL" id="MGHD01000002">
    <property type="protein sequence ID" value="OGM60848.1"/>
    <property type="molecule type" value="Genomic_DNA"/>
</dbReference>
<dbReference type="AlphaFoldDB" id="A0A1F8BBX8"/>
<sequence length="383" mass="43560">MQKLDHYESTLGNKSRETFVKKINRYLVNIIGHKKRITLSRVKRKILRHVWLVRFLILGSVVLTAYLLLVSAGLVLRNTGASRYLGLVYDFITLPSGKIKVIGNRTNILILGKGGAGHDAPDLTDTIIFASFDQDSSSISLISLPRDIWLPDLRAKLNSVYYWGNQRQVGGGLVLAKSVVEEIVGQPVQYAVIFDFEAFKKVIDTLSGIEVEVENSFADKKYPIAGRENDLCGGDSEYKCRYETLRFTQGKRFMDGETALKFVRSRNAEGDEGTDLAREKRQQKVVAAIKDKVLSREILLRPKKWFELRDVALRYVETDLDNSALAILARRFYQSRDNINSQVFPEDLLENPQKSPKYDNLYVFIAKGGSWSEVQKWIESNLK</sequence>
<evidence type="ECO:0000256" key="2">
    <source>
        <dbReference type="SAM" id="Phobius"/>
    </source>
</evidence>
<evidence type="ECO:0000313" key="4">
    <source>
        <dbReference type="EMBL" id="OGM60848.1"/>
    </source>
</evidence>
<reference evidence="4 5" key="1">
    <citation type="journal article" date="2016" name="Nat. Commun.">
        <title>Thousands of microbial genomes shed light on interconnected biogeochemical processes in an aquifer system.</title>
        <authorList>
            <person name="Anantharaman K."/>
            <person name="Brown C.T."/>
            <person name="Hug L.A."/>
            <person name="Sharon I."/>
            <person name="Castelle C.J."/>
            <person name="Probst A.J."/>
            <person name="Thomas B.C."/>
            <person name="Singh A."/>
            <person name="Wilkins M.J."/>
            <person name="Karaoz U."/>
            <person name="Brodie E.L."/>
            <person name="Williams K.H."/>
            <person name="Hubbard S.S."/>
            <person name="Banfield J.F."/>
        </authorList>
    </citation>
    <scope>NUCLEOTIDE SEQUENCE [LARGE SCALE GENOMIC DNA]</scope>
</reference>
<keyword evidence="2" id="KW-0472">Membrane</keyword>
<evidence type="ECO:0000313" key="5">
    <source>
        <dbReference type="Proteomes" id="UP000176404"/>
    </source>
</evidence>
<evidence type="ECO:0000259" key="3">
    <source>
        <dbReference type="Pfam" id="PF03816"/>
    </source>
</evidence>
<organism evidence="4 5">
    <name type="scientific">Candidatus Woesebacteria bacterium RIFCSPLOWO2_01_FULL_39_10b</name>
    <dbReference type="NCBI Taxonomy" id="1802517"/>
    <lineage>
        <taxon>Bacteria</taxon>
        <taxon>Candidatus Woeseibacteriota</taxon>
    </lineage>
</organism>
<dbReference type="Pfam" id="PF03816">
    <property type="entry name" value="LytR_cpsA_psr"/>
    <property type="match status" value="1"/>
</dbReference>
<keyword evidence="2" id="KW-0812">Transmembrane</keyword>
<dbReference type="Gene3D" id="3.40.630.190">
    <property type="entry name" value="LCP protein"/>
    <property type="match status" value="1"/>
</dbReference>